<dbReference type="SUPFAM" id="SSF48403">
    <property type="entry name" value="Ankyrin repeat"/>
    <property type="match status" value="1"/>
</dbReference>
<sequence>MDQIIFDVVNGNNSNDELIICLIAIKRERYDIIDHLLSKGFDLNQMVLEYDSDTLTWLNFDIMTYALCKSNLNFDIMTYALCKSNLNFDIMTYALCKSNLKMIKYLVKKGAEQTKNNEQNDIFNYFLSMDLTFEVL</sequence>
<reference evidence="1" key="1">
    <citation type="submission" date="2017-01" db="EMBL/GenBank/DDBJ databases">
        <authorList>
            <person name="Assis F.L."/>
            <person name="Abrahao J.S."/>
            <person name="Silva L."/>
            <person name="Khalil J.B."/>
            <person name="Rodrigues R."/>
            <person name="Silva L.S."/>
            <person name="Arantes T."/>
            <person name="Boratto P."/>
            <person name="Andrade M."/>
            <person name="Kroon E.G."/>
            <person name="Ribeiro B."/>
            <person name="Bergier I."/>
            <person name="Seligmann H."/>
            <person name="Ghigo E."/>
            <person name="Colson P."/>
            <person name="Levasseur A."/>
            <person name="Raoult D."/>
            <person name="Scola B.L."/>
        </authorList>
    </citation>
    <scope>NUCLEOTIDE SEQUENCE</scope>
    <source>
        <strain evidence="1">Soda lake</strain>
    </source>
</reference>
<accession>A0A6N1NY89</accession>
<reference evidence="1" key="2">
    <citation type="journal article" date="2018" name="Nat. Commun.">
        <title>Tailed giant Tupanvirus possesses the most complete translational apparatus of the known virosphere.</title>
        <authorList>
            <person name="Abrahao J."/>
            <person name="Silva L."/>
            <person name="Silva L.S."/>
            <person name="Khalil J.Y.B."/>
            <person name="Rodrigues R."/>
            <person name="Arantes T."/>
            <person name="Assis F."/>
            <person name="Boratto P."/>
            <person name="Andrade M."/>
            <person name="Kroon E.G."/>
            <person name="Ribeiro B."/>
            <person name="Bergier I."/>
            <person name="Seligmann H."/>
            <person name="Ghigo E."/>
            <person name="Colson P."/>
            <person name="Levasseur A."/>
            <person name="Kroemer G."/>
            <person name="Raoult D."/>
            <person name="La Scola B."/>
        </authorList>
    </citation>
    <scope>NUCLEOTIDE SEQUENCE [LARGE SCALE GENOMIC DNA]</scope>
    <source>
        <strain evidence="1">Soda lake</strain>
    </source>
</reference>
<proteinExistence type="predicted"/>
<name>A0A6N1NY89_9VIRU</name>
<protein>
    <submittedName>
        <fullName evidence="1">Putative orfan</fullName>
    </submittedName>
</protein>
<dbReference type="InterPro" id="IPR036770">
    <property type="entry name" value="Ankyrin_rpt-contain_sf"/>
</dbReference>
<dbReference type="GeneID" id="80518479"/>
<dbReference type="RefSeq" id="YP_010781715.1">
    <property type="nucleotide sequence ID" value="NC_075039.1"/>
</dbReference>
<dbReference type="EMBL" id="KY523104">
    <property type="protein sequence ID" value="QKU35062.1"/>
    <property type="molecule type" value="Genomic_DNA"/>
</dbReference>
<dbReference type="Gene3D" id="1.25.40.20">
    <property type="entry name" value="Ankyrin repeat-containing domain"/>
    <property type="match status" value="1"/>
</dbReference>
<evidence type="ECO:0000313" key="1">
    <source>
        <dbReference type="EMBL" id="QKU35062.1"/>
    </source>
</evidence>
<dbReference type="KEGG" id="vg:80518479"/>
<organism evidence="1">
    <name type="scientific">Tupanvirus soda lake</name>
    <dbReference type="NCBI Taxonomy" id="2126985"/>
    <lineage>
        <taxon>Viruses</taxon>
        <taxon>Varidnaviria</taxon>
        <taxon>Bamfordvirae</taxon>
        <taxon>Nucleocytoviricota</taxon>
        <taxon>Megaviricetes</taxon>
        <taxon>Imitervirales</taxon>
        <taxon>Mimiviridae</taxon>
        <taxon>Megamimivirinae</taxon>
        <taxon>Tupanvirus</taxon>
        <taxon>Tupanvirus salinum</taxon>
    </lineage>
</organism>